<gene>
    <name evidence="1" type="ORF">CQW29_18520</name>
</gene>
<name>A0A2S9I879_9GAMM</name>
<proteinExistence type="predicted"/>
<dbReference type="AlphaFoldDB" id="A0A2S9I879"/>
<accession>A0A2S9I879</accession>
<keyword evidence="2" id="KW-1185">Reference proteome</keyword>
<evidence type="ECO:0000313" key="1">
    <source>
        <dbReference type="EMBL" id="PRD14000.1"/>
    </source>
</evidence>
<organism evidence="1 2">
    <name type="scientific">Pantoea coffeiphila</name>
    <dbReference type="NCBI Taxonomy" id="1465635"/>
    <lineage>
        <taxon>Bacteria</taxon>
        <taxon>Pseudomonadati</taxon>
        <taxon>Pseudomonadota</taxon>
        <taxon>Gammaproteobacteria</taxon>
        <taxon>Enterobacterales</taxon>
        <taxon>Erwiniaceae</taxon>
        <taxon>Pantoea</taxon>
    </lineage>
</organism>
<evidence type="ECO:0000313" key="2">
    <source>
        <dbReference type="Proteomes" id="UP000239181"/>
    </source>
</evidence>
<reference evidence="1 2" key="1">
    <citation type="submission" date="2017-10" db="EMBL/GenBank/DDBJ databases">
        <title>Draft genome of two endophytic bacteria isolated from 'guarana' Paullinia cupana (Mart.) Ducke.</title>
        <authorList>
            <person name="Siqueira K.A."/>
            <person name="Liotti R.G."/>
            <person name="Mendes T.A."/>
            <person name="Soares M.A."/>
        </authorList>
    </citation>
    <scope>NUCLEOTIDE SEQUENCE [LARGE SCALE GENOMIC DNA]</scope>
    <source>
        <strain evidence="1 2">342</strain>
    </source>
</reference>
<protein>
    <recommendedName>
        <fullName evidence="3">DUF1367 domain-containing protein</fullName>
    </recommendedName>
</protein>
<dbReference type="Pfam" id="PF07105">
    <property type="entry name" value="DUF1367"/>
    <property type="match status" value="2"/>
</dbReference>
<dbReference type="Proteomes" id="UP000239181">
    <property type="component" value="Unassembled WGS sequence"/>
</dbReference>
<dbReference type="OrthoDB" id="1442247at2"/>
<dbReference type="InterPro" id="IPR009797">
    <property type="entry name" value="DUF1367"/>
</dbReference>
<comment type="caution">
    <text evidence="1">The sequence shown here is derived from an EMBL/GenBank/DDBJ whole genome shotgun (WGS) entry which is preliminary data.</text>
</comment>
<dbReference type="EMBL" id="PDET01000014">
    <property type="protein sequence ID" value="PRD14000.1"/>
    <property type="molecule type" value="Genomic_DNA"/>
</dbReference>
<sequence>MMKVEMIKLPGGSLHPVNERELERMTRFANGTQHSVDIKLARNPSFHRKVFAFFNFCFEYWCAENSGLAFLDEAAQFDTFRRQLTVLAGYYVKTYKFDGSVRIEAKSLSYGDMDQDEFEQCYSALINAAIKHLFGNTSDPRVLNQLRSFF</sequence>
<evidence type="ECO:0008006" key="3">
    <source>
        <dbReference type="Google" id="ProtNLM"/>
    </source>
</evidence>